<keyword evidence="1" id="KW-0812">Transmembrane</keyword>
<feature type="transmembrane region" description="Helical" evidence="1">
    <location>
        <begin position="411"/>
        <end position="430"/>
    </location>
</feature>
<dbReference type="Proteomes" id="UP000320839">
    <property type="component" value="Chromosome"/>
</dbReference>
<organism evidence="2 3">
    <name type="scientific">Gimesia panareensis</name>
    <dbReference type="NCBI Taxonomy" id="2527978"/>
    <lineage>
        <taxon>Bacteria</taxon>
        <taxon>Pseudomonadati</taxon>
        <taxon>Planctomycetota</taxon>
        <taxon>Planctomycetia</taxon>
        <taxon>Planctomycetales</taxon>
        <taxon>Planctomycetaceae</taxon>
        <taxon>Gimesia</taxon>
    </lineage>
</organism>
<dbReference type="RefSeq" id="WP_145456835.1">
    <property type="nucleotide sequence ID" value="NZ_CP036317.1"/>
</dbReference>
<evidence type="ECO:0000256" key="1">
    <source>
        <dbReference type="SAM" id="Phobius"/>
    </source>
</evidence>
<feature type="transmembrane region" description="Helical" evidence="1">
    <location>
        <begin position="461"/>
        <end position="479"/>
    </location>
</feature>
<feature type="transmembrane region" description="Helical" evidence="1">
    <location>
        <begin position="437"/>
        <end position="455"/>
    </location>
</feature>
<reference evidence="2 3" key="1">
    <citation type="submission" date="2019-02" db="EMBL/GenBank/DDBJ databases">
        <title>Deep-cultivation of Planctomycetes and their phenomic and genomic characterization uncovers novel biology.</title>
        <authorList>
            <person name="Wiegand S."/>
            <person name="Jogler M."/>
            <person name="Boedeker C."/>
            <person name="Pinto D."/>
            <person name="Vollmers J."/>
            <person name="Rivas-Marin E."/>
            <person name="Kohn T."/>
            <person name="Peeters S.H."/>
            <person name="Heuer A."/>
            <person name="Rast P."/>
            <person name="Oberbeckmann S."/>
            <person name="Bunk B."/>
            <person name="Jeske O."/>
            <person name="Meyerdierks A."/>
            <person name="Storesund J.E."/>
            <person name="Kallscheuer N."/>
            <person name="Luecker S."/>
            <person name="Lage O.M."/>
            <person name="Pohl T."/>
            <person name="Merkel B.J."/>
            <person name="Hornburger P."/>
            <person name="Mueller R.-W."/>
            <person name="Bruemmer F."/>
            <person name="Labrenz M."/>
            <person name="Spormann A.M."/>
            <person name="Op den Camp H."/>
            <person name="Overmann J."/>
            <person name="Amann R."/>
            <person name="Jetten M.S.M."/>
            <person name="Mascher T."/>
            <person name="Medema M.H."/>
            <person name="Devos D.P."/>
            <person name="Kaster A.-K."/>
            <person name="Ovreas L."/>
            <person name="Rohde M."/>
            <person name="Galperin M.Y."/>
            <person name="Jogler C."/>
        </authorList>
    </citation>
    <scope>NUCLEOTIDE SEQUENCE [LARGE SCALE GENOMIC DNA]</scope>
    <source>
        <strain evidence="2 3">Pan153</strain>
    </source>
</reference>
<sequence length="618" mass="69641">MTYKCGNLNKDYFTKTIVFTTGIIAFVIGISVLWLVNEPGVYGGDEHGLERVVLTLLILFGLGIWLFTGARTKTTDHSAEFQRSTLKFGKRSSTFLGVLLVMALSLVMSAFTSSRAMSSLSSLSLSDSSPLIHDEYSYLLQARMFLDGCWSYPSHAELPQLFDSMHMINNGRMASRYFPGTGLWLVPFVWIGYPRVGIWVAGAILCAFVFLIGRLISNSTGGYVAGILTALSPGMAIFSNLLLSSVPTAMGLAVGLYGALCWIQVRKLRWLIVSGSGLAFAGLCRPLTAMSWLVILVLWLAFDLFREFQTGKRVWSHSLLAVCSFGIPLIIPLIIQGSQNHAITGSFWELPYVAYQENYTPNHRYGFNNVLRGKQVVTPNRLDEYDSWAENLTYPLATKNLENRFISSLDYSGVFVPLVIAGTFTVGFCLVGVRQCYLLLALICATYAAYFPYWFSGVFGWHYVFETLFLWLILLEVVVDQTCRFTSATRFSWLSIWWCFFIVNCLIHCTFSSEINCPQNRALEILSYSAYRYEKFHSLIDYSAIHHPAIVIVKTTPSDLHQEYIINDPDLKGDPLFVRDVKQTVSISAIQNQWPDRWIYVADLSTWNMKEVASPHKP</sequence>
<proteinExistence type="predicted"/>
<dbReference type="OrthoDB" id="269527at2"/>
<feature type="transmembrane region" description="Helical" evidence="1">
    <location>
        <begin position="93"/>
        <end position="111"/>
    </location>
</feature>
<dbReference type="EMBL" id="CP036317">
    <property type="protein sequence ID" value="QDV18632.1"/>
    <property type="molecule type" value="Genomic_DNA"/>
</dbReference>
<evidence type="ECO:0000313" key="3">
    <source>
        <dbReference type="Proteomes" id="UP000320839"/>
    </source>
</evidence>
<evidence type="ECO:0000313" key="2">
    <source>
        <dbReference type="EMBL" id="QDV18632.1"/>
    </source>
</evidence>
<feature type="transmembrane region" description="Helical" evidence="1">
    <location>
        <begin position="12"/>
        <end position="36"/>
    </location>
</feature>
<keyword evidence="1" id="KW-1133">Transmembrane helix</keyword>
<protein>
    <submittedName>
        <fullName evidence="2">Uncharacterized protein</fullName>
    </submittedName>
</protein>
<feature type="transmembrane region" description="Helical" evidence="1">
    <location>
        <begin position="491"/>
        <end position="513"/>
    </location>
</feature>
<feature type="transmembrane region" description="Helical" evidence="1">
    <location>
        <begin position="198"/>
        <end position="216"/>
    </location>
</feature>
<accession>A0A518FQK7</accession>
<feature type="transmembrane region" description="Helical" evidence="1">
    <location>
        <begin position="277"/>
        <end position="302"/>
    </location>
</feature>
<feature type="transmembrane region" description="Helical" evidence="1">
    <location>
        <begin position="314"/>
        <end position="335"/>
    </location>
</feature>
<gene>
    <name evidence="2" type="ORF">Pan153_32920</name>
</gene>
<feature type="transmembrane region" description="Helical" evidence="1">
    <location>
        <begin position="52"/>
        <end position="72"/>
    </location>
</feature>
<keyword evidence="1" id="KW-0472">Membrane</keyword>
<feature type="transmembrane region" description="Helical" evidence="1">
    <location>
        <begin position="222"/>
        <end position="242"/>
    </location>
</feature>
<name>A0A518FQK7_9PLAN</name>
<dbReference type="AlphaFoldDB" id="A0A518FQK7"/>